<reference evidence="5 6" key="1">
    <citation type="submission" date="2024-04" db="EMBL/GenBank/DDBJ databases">
        <title>Defined microbial consortia suppress multidrug-resistant proinflammatory Enterobacteriaceae via ecological control.</title>
        <authorList>
            <person name="Furuichi M."/>
            <person name="Kawaguchi T."/>
            <person name="Pust M."/>
            <person name="Yasuma K."/>
            <person name="Plichta D."/>
            <person name="Hasegawa N."/>
            <person name="Ohya T."/>
            <person name="Bhattarai S."/>
            <person name="Sasajima S."/>
            <person name="Aoto Y."/>
            <person name="Tuganbaev T."/>
            <person name="Yaginuma M."/>
            <person name="Ueda M."/>
            <person name="Okahashi N."/>
            <person name="Amafuji K."/>
            <person name="Kiridooshi Y."/>
            <person name="Sugita K."/>
            <person name="Strazar M."/>
            <person name="Skelly A."/>
            <person name="Suda W."/>
            <person name="Hattori M."/>
            <person name="Nakamoto N."/>
            <person name="Caballero S."/>
            <person name="Norman J."/>
            <person name="Olle B."/>
            <person name="Tanoue T."/>
            <person name="Arita M."/>
            <person name="Bucci V."/>
            <person name="Atarashi K."/>
            <person name="Xavier R."/>
            <person name="Honda K."/>
        </authorList>
    </citation>
    <scope>NUCLEOTIDE SEQUENCE [LARGE SCALE GENOMIC DNA]</scope>
    <source>
        <strain evidence="6">k04-0078-D8-1</strain>
    </source>
</reference>
<proteinExistence type="predicted"/>
<dbReference type="PROSITE" id="PS01124">
    <property type="entry name" value="HTH_ARAC_FAMILY_2"/>
    <property type="match status" value="1"/>
</dbReference>
<sequence length="288" mass="32916">MNDRHIIGQAIVFIENHLYEAITARDVAEAVSYSYYHFHRYFSAVMGETIGSYIRSRRLTQAAWDLTHSEKKIIDIGLSLYFESAESFTRAFKDRYSMTPTEYRKHGIDVLIGNRQSAQMPDNTIVTYAGLSPNIVTIPAIYIMGIRFYTTISGSESFAVWQQFNKQIPPALRLNKRYGVYESGDTCASDIFHIDSASTAFVGVGIPEAYPVVKDMEIKKLSGGTYARFIHKGTVNTLLQTYHYIWGVWFPKSGFELARRDDFECYTERFTGPDNENSEIDIYFPIQG</sequence>
<dbReference type="InterPro" id="IPR011256">
    <property type="entry name" value="Reg_factor_effector_dom_sf"/>
</dbReference>
<evidence type="ECO:0000256" key="1">
    <source>
        <dbReference type="ARBA" id="ARBA00023015"/>
    </source>
</evidence>
<keyword evidence="3" id="KW-0804">Transcription</keyword>
<dbReference type="InterPro" id="IPR009057">
    <property type="entry name" value="Homeodomain-like_sf"/>
</dbReference>
<dbReference type="Gene3D" id="1.10.10.60">
    <property type="entry name" value="Homeodomain-like"/>
    <property type="match status" value="2"/>
</dbReference>
<dbReference type="SUPFAM" id="SSF46689">
    <property type="entry name" value="Homeodomain-like"/>
    <property type="match status" value="2"/>
</dbReference>
<keyword evidence="1" id="KW-0805">Transcription regulation</keyword>
<evidence type="ECO:0000256" key="2">
    <source>
        <dbReference type="ARBA" id="ARBA00023125"/>
    </source>
</evidence>
<dbReference type="PANTHER" id="PTHR47504:SF5">
    <property type="entry name" value="RIGHT ORIGIN-BINDING PROTEIN"/>
    <property type="match status" value="1"/>
</dbReference>
<dbReference type="Pfam" id="PF12833">
    <property type="entry name" value="HTH_18"/>
    <property type="match status" value="1"/>
</dbReference>
<dbReference type="EMBL" id="BAABYW010000001">
    <property type="protein sequence ID" value="GAA6407785.1"/>
    <property type="molecule type" value="Genomic_DNA"/>
</dbReference>
<dbReference type="InterPro" id="IPR050959">
    <property type="entry name" value="MarA-like"/>
</dbReference>
<gene>
    <name evidence="5" type="ORF">K040078D81_19020</name>
</gene>
<protein>
    <submittedName>
        <fullName evidence="5">AraC family transcriptional regulator</fullName>
    </submittedName>
</protein>
<accession>A0ABQ0B8K3</accession>
<dbReference type="SUPFAM" id="SSF55136">
    <property type="entry name" value="Probable bacterial effector-binding domain"/>
    <property type="match status" value="1"/>
</dbReference>
<evidence type="ECO:0000259" key="4">
    <source>
        <dbReference type="PROSITE" id="PS01124"/>
    </source>
</evidence>
<dbReference type="PANTHER" id="PTHR47504">
    <property type="entry name" value="RIGHT ORIGIN-BINDING PROTEIN"/>
    <property type="match status" value="1"/>
</dbReference>
<dbReference type="Pfam" id="PF06445">
    <property type="entry name" value="GyrI-like"/>
    <property type="match status" value="1"/>
</dbReference>
<evidence type="ECO:0000313" key="5">
    <source>
        <dbReference type="EMBL" id="GAA6407785.1"/>
    </source>
</evidence>
<name>A0ABQ0B8K3_9FIRM</name>
<dbReference type="RefSeq" id="WP_390404886.1">
    <property type="nucleotide sequence ID" value="NZ_BAABYW010000001.1"/>
</dbReference>
<evidence type="ECO:0000256" key="3">
    <source>
        <dbReference type="ARBA" id="ARBA00023163"/>
    </source>
</evidence>
<organism evidence="5 6">
    <name type="scientific">Blautia hominis</name>
    <dbReference type="NCBI Taxonomy" id="2025493"/>
    <lineage>
        <taxon>Bacteria</taxon>
        <taxon>Bacillati</taxon>
        <taxon>Bacillota</taxon>
        <taxon>Clostridia</taxon>
        <taxon>Lachnospirales</taxon>
        <taxon>Lachnospiraceae</taxon>
        <taxon>Blautia</taxon>
    </lineage>
</organism>
<dbReference type="SMART" id="SM00871">
    <property type="entry name" value="AraC_E_bind"/>
    <property type="match status" value="1"/>
</dbReference>
<keyword evidence="2" id="KW-0238">DNA-binding</keyword>
<dbReference type="Gene3D" id="3.20.80.10">
    <property type="entry name" value="Regulatory factor, effector binding domain"/>
    <property type="match status" value="1"/>
</dbReference>
<evidence type="ECO:0000313" key="6">
    <source>
        <dbReference type="Proteomes" id="UP001600943"/>
    </source>
</evidence>
<dbReference type="SMART" id="SM00342">
    <property type="entry name" value="HTH_ARAC"/>
    <property type="match status" value="1"/>
</dbReference>
<feature type="domain" description="HTH araC/xylS-type" evidence="4">
    <location>
        <begin position="8"/>
        <end position="106"/>
    </location>
</feature>
<keyword evidence="6" id="KW-1185">Reference proteome</keyword>
<dbReference type="InterPro" id="IPR010499">
    <property type="entry name" value="AraC_E-bd"/>
</dbReference>
<comment type="caution">
    <text evidence="5">The sequence shown here is derived from an EMBL/GenBank/DDBJ whole genome shotgun (WGS) entry which is preliminary data.</text>
</comment>
<dbReference type="Proteomes" id="UP001600943">
    <property type="component" value="Unassembled WGS sequence"/>
</dbReference>
<dbReference type="InterPro" id="IPR018060">
    <property type="entry name" value="HTH_AraC"/>
</dbReference>
<dbReference type="InterPro" id="IPR029442">
    <property type="entry name" value="GyrI-like"/>
</dbReference>